<protein>
    <recommendedName>
        <fullName evidence="3">HAD superfamily hydrolase (TIGR01509 family)</fullName>
    </recommendedName>
</protein>
<dbReference type="InterPro" id="IPR041492">
    <property type="entry name" value="HAD_2"/>
</dbReference>
<name>A0A1C7I8H0_9FIRM</name>
<dbReference type="InterPro" id="IPR006439">
    <property type="entry name" value="HAD-SF_hydro_IA"/>
</dbReference>
<dbReference type="SUPFAM" id="SSF56784">
    <property type="entry name" value="HAD-like"/>
    <property type="match status" value="1"/>
</dbReference>
<accession>A0A1C7I8H0</accession>
<reference evidence="1" key="1">
    <citation type="submission" date="2017-04" db="EMBL/GenBank/DDBJ databases">
        <title>Complete Genome Sequences of Twelve Strains of a Stable Defined Moderately Diverse Mouse Microbiota 2 (sDMDMm2).</title>
        <authorList>
            <person name="Uchimura Y."/>
            <person name="Wyss M."/>
            <person name="Brugiroux S."/>
            <person name="Limenitakis J.P."/>
            <person name="Stecher B."/>
            <person name="McCoy K.D."/>
            <person name="Macpherson A.J."/>
        </authorList>
    </citation>
    <scope>NUCLEOTIDE SEQUENCE</scope>
    <source>
        <strain evidence="1">YL58</strain>
    </source>
</reference>
<keyword evidence="2" id="KW-1185">Reference proteome</keyword>
<evidence type="ECO:0000313" key="1">
    <source>
        <dbReference type="EMBL" id="ANU75901.1"/>
    </source>
</evidence>
<dbReference type="Gene3D" id="1.10.150.240">
    <property type="entry name" value="Putative phosphatase, domain 2"/>
    <property type="match status" value="1"/>
</dbReference>
<evidence type="ECO:0000313" key="2">
    <source>
        <dbReference type="Proteomes" id="UP000092574"/>
    </source>
</evidence>
<dbReference type="Gene3D" id="3.40.50.1000">
    <property type="entry name" value="HAD superfamily/HAD-like"/>
    <property type="match status" value="1"/>
</dbReference>
<dbReference type="OrthoDB" id="9797743at2"/>
<organism evidence="1 2">
    <name type="scientific">Blautia pseudococcoides</name>
    <dbReference type="NCBI Taxonomy" id="1796616"/>
    <lineage>
        <taxon>Bacteria</taxon>
        <taxon>Bacillati</taxon>
        <taxon>Bacillota</taxon>
        <taxon>Clostridia</taxon>
        <taxon>Lachnospirales</taxon>
        <taxon>Lachnospiraceae</taxon>
        <taxon>Blautia</taxon>
    </lineage>
</organism>
<proteinExistence type="predicted"/>
<dbReference type="AlphaFoldDB" id="A0A1C7I8H0"/>
<dbReference type="KEGG" id="byl:A4V09_09065"/>
<dbReference type="CDD" id="cd07505">
    <property type="entry name" value="HAD_BPGM-like"/>
    <property type="match status" value="1"/>
</dbReference>
<dbReference type="PRINTS" id="PR00413">
    <property type="entry name" value="HADHALOGNASE"/>
</dbReference>
<dbReference type="NCBIfam" id="TIGR01509">
    <property type="entry name" value="HAD-SF-IA-v3"/>
    <property type="match status" value="1"/>
</dbReference>
<dbReference type="Proteomes" id="UP000092574">
    <property type="component" value="Chromosome"/>
</dbReference>
<sequence>MRGIKGAIFDADGTLFDSMGLWDQAGELYLKRKGIRPRKDIRQKLETMTMEESAEYFRTSYGILLHKDQIIDEFNTMIYDYYKEEIRIKPGLLSVLEDLKSRGIRMCIATSTNRLLIEAALKNNGIDSYFTGILTCTEAGAGKRNPRIYEMAMGIIGTKKVETLVLEDAYFAAETAKNAGFLLAVIRDLYSEKDRGKLLKLADVYLEKWEDWGHKM</sequence>
<evidence type="ECO:0008006" key="3">
    <source>
        <dbReference type="Google" id="ProtNLM"/>
    </source>
</evidence>
<dbReference type="InterPro" id="IPR036412">
    <property type="entry name" value="HAD-like_sf"/>
</dbReference>
<dbReference type="STRING" id="1796616.A4V09_09065"/>
<dbReference type="SFLD" id="SFLDS00003">
    <property type="entry name" value="Haloacid_Dehalogenase"/>
    <property type="match status" value="1"/>
</dbReference>
<dbReference type="InterPro" id="IPR023214">
    <property type="entry name" value="HAD_sf"/>
</dbReference>
<dbReference type="InterPro" id="IPR023198">
    <property type="entry name" value="PGP-like_dom2"/>
</dbReference>
<dbReference type="PANTHER" id="PTHR18901">
    <property type="entry name" value="2-DEOXYGLUCOSE-6-PHOSPHATE PHOSPHATASE 2"/>
    <property type="match status" value="1"/>
</dbReference>
<gene>
    <name evidence="1" type="ORF">A4V09_09065</name>
</gene>
<dbReference type="PANTHER" id="PTHR18901:SF38">
    <property type="entry name" value="PSEUDOURIDINE-5'-PHOSPHATASE"/>
    <property type="match status" value="1"/>
</dbReference>
<dbReference type="RefSeq" id="WP_065542080.1">
    <property type="nucleotide sequence ID" value="NZ_CP015405.2"/>
</dbReference>
<dbReference type="GO" id="GO:0016791">
    <property type="term" value="F:phosphatase activity"/>
    <property type="evidence" value="ECO:0007669"/>
    <property type="project" value="TreeGrafter"/>
</dbReference>
<dbReference type="SFLD" id="SFLDG01129">
    <property type="entry name" value="C1.5:_HAD__Beta-PGM__Phosphata"/>
    <property type="match status" value="1"/>
</dbReference>
<dbReference type="EMBL" id="CP015405">
    <property type="protein sequence ID" value="ANU75901.1"/>
    <property type="molecule type" value="Genomic_DNA"/>
</dbReference>
<dbReference type="Pfam" id="PF13419">
    <property type="entry name" value="HAD_2"/>
    <property type="match status" value="1"/>
</dbReference>